<sequence length="94" mass="10476">MTKARSLRLAQREAGTDNLPAVRDVTLGKYTFTPGLAYSALAPHDAMVGDGTWVERQVTEPLLREFLTLLEDLQEELNSRWNGQESSGCRPNDV</sequence>
<protein>
    <submittedName>
        <fullName evidence="1">Uncharacterized protein</fullName>
    </submittedName>
</protein>
<evidence type="ECO:0000313" key="1">
    <source>
        <dbReference type="EMBL" id="GAA3975668.1"/>
    </source>
</evidence>
<gene>
    <name evidence="1" type="ORF">GCM10022232_03740</name>
</gene>
<proteinExistence type="predicted"/>
<keyword evidence="2" id="KW-1185">Reference proteome</keyword>
<reference evidence="2" key="1">
    <citation type="journal article" date="2019" name="Int. J. Syst. Evol. Microbiol.">
        <title>The Global Catalogue of Microorganisms (GCM) 10K type strain sequencing project: providing services to taxonomists for standard genome sequencing and annotation.</title>
        <authorList>
            <consortium name="The Broad Institute Genomics Platform"/>
            <consortium name="The Broad Institute Genome Sequencing Center for Infectious Disease"/>
            <person name="Wu L."/>
            <person name="Ma J."/>
        </authorList>
    </citation>
    <scope>NUCLEOTIDE SEQUENCE [LARGE SCALE GENOMIC DNA]</scope>
    <source>
        <strain evidence="2">JCM 16924</strain>
    </source>
</reference>
<comment type="caution">
    <text evidence="1">The sequence shown here is derived from an EMBL/GenBank/DDBJ whole genome shotgun (WGS) entry which is preliminary data.</text>
</comment>
<dbReference type="RefSeq" id="WP_266434178.1">
    <property type="nucleotide sequence ID" value="NZ_BAAAZX010000001.1"/>
</dbReference>
<accession>A0ABP7Q2W4</accession>
<dbReference type="EMBL" id="BAAAZX010000001">
    <property type="protein sequence ID" value="GAA3975668.1"/>
    <property type="molecule type" value="Genomic_DNA"/>
</dbReference>
<dbReference type="Proteomes" id="UP001500456">
    <property type="component" value="Unassembled WGS sequence"/>
</dbReference>
<organism evidence="1 2">
    <name type="scientific">Streptomyces plumbiresistens</name>
    <dbReference type="NCBI Taxonomy" id="511811"/>
    <lineage>
        <taxon>Bacteria</taxon>
        <taxon>Bacillati</taxon>
        <taxon>Actinomycetota</taxon>
        <taxon>Actinomycetes</taxon>
        <taxon>Kitasatosporales</taxon>
        <taxon>Streptomycetaceae</taxon>
        <taxon>Streptomyces</taxon>
    </lineage>
</organism>
<name>A0ABP7Q2W4_9ACTN</name>
<evidence type="ECO:0000313" key="2">
    <source>
        <dbReference type="Proteomes" id="UP001500456"/>
    </source>
</evidence>